<dbReference type="InterPro" id="IPR036412">
    <property type="entry name" value="HAD-like_sf"/>
</dbReference>
<dbReference type="InterPro" id="IPR006068">
    <property type="entry name" value="ATPase_P-typ_cation-transptr_C"/>
</dbReference>
<comment type="catalytic activity">
    <reaction evidence="21">
        <text>K(+)(in) + ATP + H2O = K(+)(out) + ADP + phosphate + H(+)</text>
        <dbReference type="Rhea" id="RHEA:75815"/>
        <dbReference type="ChEBI" id="CHEBI:15377"/>
        <dbReference type="ChEBI" id="CHEBI:15378"/>
        <dbReference type="ChEBI" id="CHEBI:29103"/>
        <dbReference type="ChEBI" id="CHEBI:30616"/>
        <dbReference type="ChEBI" id="CHEBI:43474"/>
        <dbReference type="ChEBI" id="CHEBI:456216"/>
    </reaction>
</comment>
<dbReference type="AlphaFoldDB" id="A0A316ZAP9"/>
<keyword evidence="5" id="KW-0633">Potassium transport</keyword>
<evidence type="ECO:0000256" key="20">
    <source>
        <dbReference type="ARBA" id="ARBA00035017"/>
    </source>
</evidence>
<dbReference type="Pfam" id="PF00689">
    <property type="entry name" value="Cation_ATPase_C"/>
    <property type="match status" value="1"/>
</dbReference>
<dbReference type="InterPro" id="IPR059000">
    <property type="entry name" value="ATPase_P-type_domA"/>
</dbReference>
<dbReference type="GO" id="GO:0005886">
    <property type="term" value="C:plasma membrane"/>
    <property type="evidence" value="ECO:0007669"/>
    <property type="project" value="UniProtKB-SubCell"/>
</dbReference>
<evidence type="ECO:0000256" key="3">
    <source>
        <dbReference type="ARBA" id="ARBA00022448"/>
    </source>
</evidence>
<keyword evidence="18 24" id="KW-0472">Membrane</keyword>
<evidence type="ECO:0000256" key="19">
    <source>
        <dbReference type="ARBA" id="ARBA00023201"/>
    </source>
</evidence>
<dbReference type="Proteomes" id="UP000245946">
    <property type="component" value="Unassembled WGS sequence"/>
</dbReference>
<keyword evidence="3" id="KW-0813">Transport</keyword>
<evidence type="ECO:0000256" key="13">
    <source>
        <dbReference type="ARBA" id="ARBA00022967"/>
    </source>
</evidence>
<dbReference type="SUPFAM" id="SSF56784">
    <property type="entry name" value="HAD-like"/>
    <property type="match status" value="1"/>
</dbReference>
<feature type="transmembrane region" description="Helical" evidence="24">
    <location>
        <begin position="1022"/>
        <end position="1042"/>
    </location>
</feature>
<evidence type="ECO:0000256" key="17">
    <source>
        <dbReference type="ARBA" id="ARBA00023065"/>
    </source>
</evidence>
<dbReference type="Pfam" id="PF13246">
    <property type="entry name" value="Cation_ATPase"/>
    <property type="match status" value="1"/>
</dbReference>
<keyword evidence="16" id="KW-0915">Sodium</keyword>
<dbReference type="EMBL" id="KZ819290">
    <property type="protein sequence ID" value="PWN98651.1"/>
    <property type="molecule type" value="Genomic_DNA"/>
</dbReference>
<dbReference type="SUPFAM" id="SSF81660">
    <property type="entry name" value="Metal cation-transporting ATPase, ATP-binding domain N"/>
    <property type="match status" value="1"/>
</dbReference>
<dbReference type="InterPro" id="IPR023299">
    <property type="entry name" value="ATPase_P-typ_cyto_dom_N"/>
</dbReference>
<keyword evidence="7" id="KW-0479">Metal-binding</keyword>
<evidence type="ECO:0000256" key="7">
    <source>
        <dbReference type="ARBA" id="ARBA00022723"/>
    </source>
</evidence>
<comment type="cofactor">
    <cofactor evidence="1">
        <name>Mg(2+)</name>
        <dbReference type="ChEBI" id="CHEBI:18420"/>
    </cofactor>
</comment>
<dbReference type="SFLD" id="SFLDS00003">
    <property type="entry name" value="Haloacid_Dehalogenase"/>
    <property type="match status" value="1"/>
</dbReference>
<comment type="similarity">
    <text evidence="20">Belongs to the cation transport ATPase (P-type) (TC 3.A.3) family. Type IID subfamily.</text>
</comment>
<dbReference type="GO" id="GO:0005524">
    <property type="term" value="F:ATP binding"/>
    <property type="evidence" value="ECO:0007669"/>
    <property type="project" value="UniProtKB-KW"/>
</dbReference>
<keyword evidence="19" id="KW-0739">Sodium transport</keyword>
<evidence type="ECO:0000256" key="22">
    <source>
        <dbReference type="ARBA" id="ARBA00049499"/>
    </source>
</evidence>
<keyword evidence="27" id="KW-1185">Reference proteome</keyword>
<organism evidence="26 27">
    <name type="scientific">Tilletiopsis washingtonensis</name>
    <dbReference type="NCBI Taxonomy" id="58919"/>
    <lineage>
        <taxon>Eukaryota</taxon>
        <taxon>Fungi</taxon>
        <taxon>Dikarya</taxon>
        <taxon>Basidiomycota</taxon>
        <taxon>Ustilaginomycotina</taxon>
        <taxon>Exobasidiomycetes</taxon>
        <taxon>Entylomatales</taxon>
        <taxon>Entylomatales incertae sedis</taxon>
        <taxon>Tilletiopsis</taxon>
    </lineage>
</organism>
<dbReference type="Gene3D" id="2.70.150.10">
    <property type="entry name" value="Calcium-transporting ATPase, cytoplasmic transduction domain A"/>
    <property type="match status" value="1"/>
</dbReference>
<evidence type="ECO:0000256" key="15">
    <source>
        <dbReference type="ARBA" id="ARBA00023008"/>
    </source>
</evidence>
<dbReference type="NCBIfam" id="TIGR01494">
    <property type="entry name" value="ATPase_P-type"/>
    <property type="match status" value="2"/>
</dbReference>
<accession>A0A316ZAP9</accession>
<evidence type="ECO:0000256" key="16">
    <source>
        <dbReference type="ARBA" id="ARBA00023053"/>
    </source>
</evidence>
<dbReference type="SMART" id="SM00831">
    <property type="entry name" value="Cation_ATPase_N"/>
    <property type="match status" value="1"/>
</dbReference>
<keyword evidence="11" id="KW-0460">Magnesium</keyword>
<keyword evidence="15" id="KW-0186">Copper</keyword>
<evidence type="ECO:0000256" key="2">
    <source>
        <dbReference type="ARBA" id="ARBA00004651"/>
    </source>
</evidence>
<comment type="catalytic activity">
    <reaction evidence="22">
        <text>Na(+)(in) + ATP + H2O = Na(+)(out) + ADP + phosphate + H(+)</text>
        <dbReference type="Rhea" id="RHEA:14633"/>
        <dbReference type="ChEBI" id="CHEBI:15377"/>
        <dbReference type="ChEBI" id="CHEBI:15378"/>
        <dbReference type="ChEBI" id="CHEBI:29101"/>
        <dbReference type="ChEBI" id="CHEBI:30616"/>
        <dbReference type="ChEBI" id="CHEBI:43474"/>
        <dbReference type="ChEBI" id="CHEBI:456216"/>
        <dbReference type="EC" id="7.2.2.3"/>
    </reaction>
    <physiologicalReaction direction="left-to-right" evidence="22">
        <dbReference type="Rhea" id="RHEA:14634"/>
    </physiologicalReaction>
</comment>
<evidence type="ECO:0000313" key="26">
    <source>
        <dbReference type="EMBL" id="PWN98651.1"/>
    </source>
</evidence>
<dbReference type="Gene3D" id="1.20.1110.10">
    <property type="entry name" value="Calcium-transporting ATPase, transmembrane domain"/>
    <property type="match status" value="1"/>
</dbReference>
<feature type="compositionally biased region" description="Low complexity" evidence="23">
    <location>
        <begin position="1"/>
        <end position="26"/>
    </location>
</feature>
<feature type="region of interest" description="Disordered" evidence="23">
    <location>
        <begin position="1"/>
        <end position="80"/>
    </location>
</feature>
<dbReference type="Pfam" id="PF00690">
    <property type="entry name" value="Cation_ATPase_N"/>
    <property type="match status" value="1"/>
</dbReference>
<feature type="domain" description="Cation-transporting P-type ATPase N-terminal" evidence="25">
    <location>
        <begin position="96"/>
        <end position="170"/>
    </location>
</feature>
<dbReference type="STRING" id="58919.A0A316ZAP9"/>
<feature type="transmembrane region" description="Helical" evidence="24">
    <location>
        <begin position="145"/>
        <end position="168"/>
    </location>
</feature>
<feature type="transmembrane region" description="Helical" evidence="24">
    <location>
        <begin position="926"/>
        <end position="950"/>
    </location>
</feature>
<dbReference type="GO" id="GO:0016887">
    <property type="term" value="F:ATP hydrolysis activity"/>
    <property type="evidence" value="ECO:0007669"/>
    <property type="project" value="InterPro"/>
</dbReference>
<dbReference type="OrthoDB" id="3352408at2759"/>
<keyword evidence="14 24" id="KW-1133">Transmembrane helix</keyword>
<dbReference type="InterPro" id="IPR023298">
    <property type="entry name" value="ATPase_P-typ_TM_dom_sf"/>
</dbReference>
<evidence type="ECO:0000313" key="27">
    <source>
        <dbReference type="Proteomes" id="UP000245946"/>
    </source>
</evidence>
<keyword evidence="9" id="KW-0187">Copper transport</keyword>
<evidence type="ECO:0000259" key="25">
    <source>
        <dbReference type="SMART" id="SM00831"/>
    </source>
</evidence>
<dbReference type="SUPFAM" id="SSF81665">
    <property type="entry name" value="Calcium ATPase, transmembrane domain M"/>
    <property type="match status" value="1"/>
</dbReference>
<dbReference type="NCBIfam" id="TIGR01523">
    <property type="entry name" value="ATPase-IID_K-Na"/>
    <property type="match status" value="1"/>
</dbReference>
<evidence type="ECO:0000256" key="21">
    <source>
        <dbReference type="ARBA" id="ARBA00048599"/>
    </source>
</evidence>
<evidence type="ECO:0000256" key="8">
    <source>
        <dbReference type="ARBA" id="ARBA00022741"/>
    </source>
</evidence>
<dbReference type="Pfam" id="PF00122">
    <property type="entry name" value="E1-E2_ATPase"/>
    <property type="match status" value="1"/>
</dbReference>
<evidence type="ECO:0000256" key="4">
    <source>
        <dbReference type="ARBA" id="ARBA00022475"/>
    </source>
</evidence>
<keyword evidence="8" id="KW-0547">Nucleotide-binding</keyword>
<dbReference type="InterPro" id="IPR018303">
    <property type="entry name" value="ATPase_P-typ_P_site"/>
</dbReference>
<dbReference type="InterPro" id="IPR006414">
    <property type="entry name" value="P-type_ATPase_IID"/>
</dbReference>
<feature type="transmembrane region" description="Helical" evidence="24">
    <location>
        <begin position="389"/>
        <end position="414"/>
    </location>
</feature>
<evidence type="ECO:0000256" key="1">
    <source>
        <dbReference type="ARBA" id="ARBA00001946"/>
    </source>
</evidence>
<evidence type="ECO:0000256" key="5">
    <source>
        <dbReference type="ARBA" id="ARBA00022538"/>
    </source>
</evidence>
<evidence type="ECO:0000256" key="9">
    <source>
        <dbReference type="ARBA" id="ARBA00022796"/>
    </source>
</evidence>
<feature type="compositionally biased region" description="Low complexity" evidence="23">
    <location>
        <begin position="46"/>
        <end position="80"/>
    </location>
</feature>
<evidence type="ECO:0000256" key="18">
    <source>
        <dbReference type="ARBA" id="ARBA00023136"/>
    </source>
</evidence>
<protein>
    <submittedName>
        <fullName evidence="26">Potassium/sodium eff</fullName>
    </submittedName>
</protein>
<keyword evidence="12" id="KW-0630">Potassium</keyword>
<dbReference type="SUPFAM" id="SSF81653">
    <property type="entry name" value="Calcium ATPase, transduction domain A"/>
    <property type="match status" value="1"/>
</dbReference>
<proteinExistence type="inferred from homology"/>
<dbReference type="Gene3D" id="3.40.1110.10">
    <property type="entry name" value="Calcium-transporting ATPase, cytoplasmic domain N"/>
    <property type="match status" value="1"/>
</dbReference>
<evidence type="ECO:0000256" key="23">
    <source>
        <dbReference type="SAM" id="MobiDB-lite"/>
    </source>
</evidence>
<dbReference type="InterPro" id="IPR044492">
    <property type="entry name" value="P_typ_ATPase_HD_dom"/>
</dbReference>
<evidence type="ECO:0000256" key="14">
    <source>
        <dbReference type="ARBA" id="ARBA00022989"/>
    </source>
</evidence>
<dbReference type="GeneID" id="37267705"/>
<dbReference type="FunFam" id="3.40.50.1000:FF:000144">
    <property type="entry name" value="copper-transporting ATPase 1 isoform X2"/>
    <property type="match status" value="1"/>
</dbReference>
<dbReference type="InterPro" id="IPR004014">
    <property type="entry name" value="ATPase_P-typ_cation-transptr_N"/>
</dbReference>
<dbReference type="GO" id="GO:0006825">
    <property type="term" value="P:copper ion transport"/>
    <property type="evidence" value="ECO:0007669"/>
    <property type="project" value="UniProtKB-KW"/>
</dbReference>
<feature type="transmembrane region" description="Helical" evidence="24">
    <location>
        <begin position="984"/>
        <end position="1002"/>
    </location>
</feature>
<gene>
    <name evidence="26" type="ORF">FA09DRAFT_296317</name>
</gene>
<evidence type="ECO:0000256" key="24">
    <source>
        <dbReference type="SAM" id="Phobius"/>
    </source>
</evidence>
<sequence>MANNAAHVSAAAHGSAQHAAADGAARPADEPEPPDTRAALAGSTHPTLARSLSTLSSGASSSAPPSPHSARAPPAGARAARVLQPHSLTRDADTLLPHILSADAVLAALDSHADAGLTPDAAAARLAAHGPNTIRESKKVSAGDILLRQVANALTVILLAAMALSFGVRDWVEGAVVAVVILVNVAIGFVQEWRAEQTMNSLRTLSAPTSTVLRAGALLTVPSRELVLGDVIVFGAGDLLPADVRLIAPLVNLEVDEASLTGESVPVAKMLDALEHGAELGPADRINLAYAGTVVTKGRGRGVVCATGATTQLGVIAAAMDTRAERRAAQRAWPWYRRVWETMARFLGLRDGTPLQIKLSLFALVLLGLAILCVIIVFSVATFELTDETILYAVALAIGVLPESLIAVLSICFAAGASRMAKSGVIVRRLEALEALGGVDVICSDKTGTLTLGKMVVREAWLPARDAADGHSFGVDHSGPALEPAGQVFQGETRFDAGTYPPAMHSLVEAAALCNVATLAQDDAGTWSGRGDPTELALQVFAHKCSLGRASLTEGADAQYTLAQEHPFDSATKRMTSMYRSRAEPDVYRLFMKGGLDRVLECCTGLRRDDATVPLDDALRADIRAQMRRMASKGLRVLAFAQRRVGAADIDDAKDKKEARGELMARTEAECHFDFVALAGLYDPPRPETAGAVATCHTAGISVIMVTGDEQATAHAIALQVGILPDLATHSAEHIDALVTNATRFDALTDADIDALESLPLVIARCTPQTKVRLIKAARRRGMRGAMTGDGVNDAPALKNADIGVAMGSGTDIAKDSSALIITDDCFSSITEGIRQGRCVFDSIKKFLVALLVVNVAEVILLLIGLALRDNAPDPESIFPIAPLGILFLNLREFVGLPAIGLGFELPQPDLMRRKPSKESAFSRQVIFDLFVYGSTMGVLCLAVFVAMIYGVHGGELGVECNETLHEGSATLAGVCDGVFEARAATFSTLFFQAIFITWELLSIEESFFTLHPVQRLKQNPFLLWSVVVGIAIVPFSVYVPGWRDVLKHAPMKGAAWGLCLAGVVIFLAVVEAWKMLARRGRWPWLTRVSGGGDGVQWRKMKAAEAAEAAAAEVSGEKA</sequence>
<keyword evidence="17" id="KW-0406">Ion transport</keyword>
<dbReference type="Gene3D" id="3.40.50.1000">
    <property type="entry name" value="HAD superfamily/HAD-like"/>
    <property type="match status" value="1"/>
</dbReference>
<feature type="transmembrane region" description="Helical" evidence="24">
    <location>
        <begin position="847"/>
        <end position="868"/>
    </location>
</feature>
<dbReference type="GO" id="GO:0008554">
    <property type="term" value="F:P-type sodium transporter activity"/>
    <property type="evidence" value="ECO:0007669"/>
    <property type="project" value="UniProtKB-EC"/>
</dbReference>
<evidence type="ECO:0000256" key="6">
    <source>
        <dbReference type="ARBA" id="ARBA00022692"/>
    </source>
</evidence>
<keyword evidence="4" id="KW-1003">Cell membrane</keyword>
<dbReference type="InterPro" id="IPR023214">
    <property type="entry name" value="HAD_sf"/>
</dbReference>
<evidence type="ECO:0000256" key="10">
    <source>
        <dbReference type="ARBA" id="ARBA00022840"/>
    </source>
</evidence>
<evidence type="ECO:0000256" key="11">
    <source>
        <dbReference type="ARBA" id="ARBA00022842"/>
    </source>
</evidence>
<dbReference type="SFLD" id="SFLDF00027">
    <property type="entry name" value="p-type_atpase"/>
    <property type="match status" value="1"/>
</dbReference>
<dbReference type="PANTHER" id="PTHR42861">
    <property type="entry name" value="CALCIUM-TRANSPORTING ATPASE"/>
    <property type="match status" value="1"/>
</dbReference>
<comment type="subcellular location">
    <subcellularLocation>
        <location evidence="2">Cell membrane</location>
        <topology evidence="2">Multi-pass membrane protein</topology>
    </subcellularLocation>
</comment>
<dbReference type="FunFam" id="3.40.50.1000:FF:000001">
    <property type="entry name" value="Phospholipid-transporting ATPase IC"/>
    <property type="match status" value="1"/>
</dbReference>
<dbReference type="GO" id="GO:0006813">
    <property type="term" value="P:potassium ion transport"/>
    <property type="evidence" value="ECO:0007669"/>
    <property type="project" value="UniProtKB-KW"/>
</dbReference>
<dbReference type="InterPro" id="IPR001757">
    <property type="entry name" value="P_typ_ATPase"/>
</dbReference>
<dbReference type="RefSeq" id="XP_025598930.1">
    <property type="nucleotide sequence ID" value="XM_025740159.1"/>
</dbReference>
<feature type="transmembrane region" description="Helical" evidence="24">
    <location>
        <begin position="1054"/>
        <end position="1074"/>
    </location>
</feature>
<feature type="transmembrane region" description="Helical" evidence="24">
    <location>
        <begin position="880"/>
        <end position="906"/>
    </location>
</feature>
<evidence type="ECO:0000256" key="12">
    <source>
        <dbReference type="ARBA" id="ARBA00022958"/>
    </source>
</evidence>
<keyword evidence="10" id="KW-0067">ATP-binding</keyword>
<dbReference type="InterPro" id="IPR008250">
    <property type="entry name" value="ATPase_P-typ_transduc_dom_A_sf"/>
</dbReference>
<dbReference type="PROSITE" id="PS00154">
    <property type="entry name" value="ATPASE_E1_E2"/>
    <property type="match status" value="1"/>
</dbReference>
<feature type="transmembrane region" description="Helical" evidence="24">
    <location>
        <begin position="359"/>
        <end position="383"/>
    </location>
</feature>
<dbReference type="SFLD" id="SFLDG00002">
    <property type="entry name" value="C1.7:_P-type_atpase_like"/>
    <property type="match status" value="1"/>
</dbReference>
<reference evidence="26 27" key="1">
    <citation type="journal article" date="2018" name="Mol. Biol. Evol.">
        <title>Broad Genomic Sampling Reveals a Smut Pathogenic Ancestry of the Fungal Clade Ustilaginomycotina.</title>
        <authorList>
            <person name="Kijpornyongpan T."/>
            <person name="Mondo S.J."/>
            <person name="Barry K."/>
            <person name="Sandor L."/>
            <person name="Lee J."/>
            <person name="Lipzen A."/>
            <person name="Pangilinan J."/>
            <person name="LaButti K."/>
            <person name="Hainaut M."/>
            <person name="Henrissat B."/>
            <person name="Grigoriev I.V."/>
            <person name="Spatafora J.W."/>
            <person name="Aime M.C."/>
        </authorList>
    </citation>
    <scope>NUCLEOTIDE SEQUENCE [LARGE SCALE GENOMIC DNA]</scope>
    <source>
        <strain evidence="26 27">MCA 4186</strain>
    </source>
</reference>
<keyword evidence="6 24" id="KW-0812">Transmembrane</keyword>
<feature type="transmembrane region" description="Helical" evidence="24">
    <location>
        <begin position="174"/>
        <end position="193"/>
    </location>
</feature>
<keyword evidence="13" id="KW-1278">Translocase</keyword>
<dbReference type="GO" id="GO:0046872">
    <property type="term" value="F:metal ion binding"/>
    <property type="evidence" value="ECO:0007669"/>
    <property type="project" value="UniProtKB-KW"/>
</dbReference>
<name>A0A316ZAP9_9BASI</name>
<dbReference type="PRINTS" id="PR00119">
    <property type="entry name" value="CATATPASE"/>
</dbReference>